<accession>F0SWV6</accession>
<dbReference type="SMART" id="SM00382">
    <property type="entry name" value="AAA"/>
    <property type="match status" value="1"/>
</dbReference>
<dbReference type="PROSITE" id="PS50893">
    <property type="entry name" value="ABC_TRANSPORTER_2"/>
    <property type="match status" value="1"/>
</dbReference>
<gene>
    <name evidence="5" type="ordered locus">Sgly_0277</name>
</gene>
<keyword evidence="3" id="KW-0067">ATP-binding</keyword>
<evidence type="ECO:0000256" key="1">
    <source>
        <dbReference type="ARBA" id="ARBA00022448"/>
    </source>
</evidence>
<dbReference type="GO" id="GO:0022857">
    <property type="term" value="F:transmembrane transporter activity"/>
    <property type="evidence" value="ECO:0007669"/>
    <property type="project" value="TreeGrafter"/>
</dbReference>
<protein>
    <submittedName>
        <fullName evidence="5">Phosphonate-transporting ATPase</fullName>
        <ecNumber evidence="5">3.6.3.28</ecNumber>
    </submittedName>
</protein>
<dbReference type="KEGG" id="sgy:Sgly_0277"/>
<evidence type="ECO:0000256" key="3">
    <source>
        <dbReference type="ARBA" id="ARBA00022840"/>
    </source>
</evidence>
<evidence type="ECO:0000256" key="2">
    <source>
        <dbReference type="ARBA" id="ARBA00022741"/>
    </source>
</evidence>
<organism evidence="5 6">
    <name type="scientific">Syntrophobotulus glycolicus (strain DSM 8271 / FlGlyR)</name>
    <dbReference type="NCBI Taxonomy" id="645991"/>
    <lineage>
        <taxon>Bacteria</taxon>
        <taxon>Bacillati</taxon>
        <taxon>Bacillota</taxon>
        <taxon>Clostridia</taxon>
        <taxon>Eubacteriales</taxon>
        <taxon>Desulfitobacteriaceae</taxon>
        <taxon>Syntrophobotulus</taxon>
    </lineage>
</organism>
<proteinExistence type="predicted"/>
<dbReference type="Gene3D" id="3.40.50.300">
    <property type="entry name" value="P-loop containing nucleotide triphosphate hydrolases"/>
    <property type="match status" value="1"/>
</dbReference>
<dbReference type="eggNOG" id="COG1136">
    <property type="taxonomic scope" value="Bacteria"/>
</dbReference>
<dbReference type="InterPro" id="IPR017911">
    <property type="entry name" value="MacB-like_ATP-bd"/>
</dbReference>
<dbReference type="InterPro" id="IPR015854">
    <property type="entry name" value="ABC_transpr_LolD-like"/>
</dbReference>
<dbReference type="EC" id="3.6.3.28" evidence="5"/>
<dbReference type="HOGENOM" id="CLU_000604_1_22_9"/>
<dbReference type="CDD" id="cd03255">
    <property type="entry name" value="ABC_MJ0796_LolCDE_FtsE"/>
    <property type="match status" value="1"/>
</dbReference>
<dbReference type="GO" id="GO:0005886">
    <property type="term" value="C:plasma membrane"/>
    <property type="evidence" value="ECO:0007669"/>
    <property type="project" value="TreeGrafter"/>
</dbReference>
<dbReference type="OrthoDB" id="9791546at2"/>
<keyword evidence="6" id="KW-1185">Reference proteome</keyword>
<dbReference type="GO" id="GO:0005524">
    <property type="term" value="F:ATP binding"/>
    <property type="evidence" value="ECO:0007669"/>
    <property type="project" value="UniProtKB-KW"/>
</dbReference>
<keyword evidence="2" id="KW-0547">Nucleotide-binding</keyword>
<dbReference type="InterPro" id="IPR017871">
    <property type="entry name" value="ABC_transporter-like_CS"/>
</dbReference>
<keyword evidence="5" id="KW-0378">Hydrolase</keyword>
<dbReference type="PANTHER" id="PTHR24220:SF659">
    <property type="entry name" value="TRANSPORTER, PUTATIVE-RELATED"/>
    <property type="match status" value="1"/>
</dbReference>
<dbReference type="Pfam" id="PF00005">
    <property type="entry name" value="ABC_tran"/>
    <property type="match status" value="1"/>
</dbReference>
<evidence type="ECO:0000259" key="4">
    <source>
        <dbReference type="PROSITE" id="PS50893"/>
    </source>
</evidence>
<dbReference type="Proteomes" id="UP000007488">
    <property type="component" value="Chromosome"/>
</dbReference>
<keyword evidence="1" id="KW-0813">Transport</keyword>
<reference evidence="6" key="2">
    <citation type="submission" date="2011-02" db="EMBL/GenBank/DDBJ databases">
        <title>The complete genome of Syntrophobotulus glycolicus DSM 8271.</title>
        <authorList>
            <person name="Lucas S."/>
            <person name="Copeland A."/>
            <person name="Lapidus A."/>
            <person name="Bruce D."/>
            <person name="Goodwin L."/>
            <person name="Pitluck S."/>
            <person name="Kyrpides N."/>
            <person name="Mavromatis K."/>
            <person name="Pagani I."/>
            <person name="Ivanova N."/>
            <person name="Mikhailova N."/>
            <person name="Chertkov O."/>
            <person name="Held B."/>
            <person name="Detter J.C."/>
            <person name="Tapia R."/>
            <person name="Han C."/>
            <person name="Land M."/>
            <person name="Hauser L."/>
            <person name="Markowitz V."/>
            <person name="Cheng J.-F."/>
            <person name="Hugenholtz P."/>
            <person name="Woyke T."/>
            <person name="Wu D."/>
            <person name="Spring S."/>
            <person name="Schroeder M."/>
            <person name="Brambilla E."/>
            <person name="Klenk H.-P."/>
            <person name="Eisen J.A."/>
        </authorList>
    </citation>
    <scope>NUCLEOTIDE SEQUENCE [LARGE SCALE GENOMIC DNA]</scope>
    <source>
        <strain evidence="6">DSM 8271 / FlGlyR</strain>
    </source>
</reference>
<sequence length="233" mass="25522">MIKLRDIEKKYPSPEGGEITALSLSRLDIQAGEEIGLAGASGTGKTTLLNIISGISLPSRGSVRINEVEINLLPEAQRDLFRAQTIGYVFQTFNLIPSLTAKENVLASIVFGKKIPAQAREERCLALLKRVGLSHRINHKPGQLSGGEQQRVSIARALANRPAVVIADEPTANLDMKTRMMVLELLREVCRENTATLIMATHDQEVLKSLKRVIDLEQTKEGAKEDATQDSMA</sequence>
<dbReference type="InterPro" id="IPR027417">
    <property type="entry name" value="P-loop_NTPase"/>
</dbReference>
<evidence type="ECO:0000313" key="5">
    <source>
        <dbReference type="EMBL" id="ADY54646.1"/>
    </source>
</evidence>
<dbReference type="EMBL" id="CP002547">
    <property type="protein sequence ID" value="ADY54646.1"/>
    <property type="molecule type" value="Genomic_DNA"/>
</dbReference>
<evidence type="ECO:0000313" key="6">
    <source>
        <dbReference type="Proteomes" id="UP000007488"/>
    </source>
</evidence>
<dbReference type="STRING" id="645991.Sgly_0277"/>
<dbReference type="GO" id="GO:0016887">
    <property type="term" value="F:ATP hydrolysis activity"/>
    <property type="evidence" value="ECO:0007669"/>
    <property type="project" value="InterPro"/>
</dbReference>
<dbReference type="SUPFAM" id="SSF52540">
    <property type="entry name" value="P-loop containing nucleoside triphosphate hydrolases"/>
    <property type="match status" value="1"/>
</dbReference>
<feature type="domain" description="ABC transporter" evidence="4">
    <location>
        <begin position="2"/>
        <end position="232"/>
    </location>
</feature>
<dbReference type="InterPro" id="IPR003439">
    <property type="entry name" value="ABC_transporter-like_ATP-bd"/>
</dbReference>
<dbReference type="PANTHER" id="PTHR24220">
    <property type="entry name" value="IMPORT ATP-BINDING PROTEIN"/>
    <property type="match status" value="1"/>
</dbReference>
<dbReference type="PROSITE" id="PS00211">
    <property type="entry name" value="ABC_TRANSPORTER_1"/>
    <property type="match status" value="1"/>
</dbReference>
<dbReference type="InterPro" id="IPR003593">
    <property type="entry name" value="AAA+_ATPase"/>
</dbReference>
<name>F0SWV6_SYNGF</name>
<reference evidence="5 6" key="1">
    <citation type="journal article" date="2011" name="Stand. Genomic Sci.">
        <title>Complete genome sequence of Syntrophobotulus glycolicus type strain (FlGlyR).</title>
        <authorList>
            <person name="Han C."/>
            <person name="Mwirichia R."/>
            <person name="Chertkov O."/>
            <person name="Held B."/>
            <person name="Lapidus A."/>
            <person name="Nolan M."/>
            <person name="Lucas S."/>
            <person name="Hammon N."/>
            <person name="Deshpande S."/>
            <person name="Cheng J.F."/>
            <person name="Tapia R."/>
            <person name="Goodwin L."/>
            <person name="Pitluck S."/>
            <person name="Huntemann M."/>
            <person name="Liolios K."/>
            <person name="Ivanova N."/>
            <person name="Pagani I."/>
            <person name="Mavromatis K."/>
            <person name="Ovchinikova G."/>
            <person name="Pati A."/>
            <person name="Chen A."/>
            <person name="Palaniappan K."/>
            <person name="Land M."/>
            <person name="Hauser L."/>
            <person name="Brambilla E.M."/>
            <person name="Rohde M."/>
            <person name="Spring S."/>
            <person name="Sikorski J."/>
            <person name="Goker M."/>
            <person name="Woyke T."/>
            <person name="Bristow J."/>
            <person name="Eisen J.A."/>
            <person name="Markowitz V."/>
            <person name="Hugenholtz P."/>
            <person name="Kyrpides N.C."/>
            <person name="Klenk H.P."/>
            <person name="Detter J.C."/>
        </authorList>
    </citation>
    <scope>NUCLEOTIDE SEQUENCE [LARGE SCALE GENOMIC DNA]</scope>
    <source>
        <strain evidence="6">DSM 8271 / FlGlyR</strain>
    </source>
</reference>
<dbReference type="AlphaFoldDB" id="F0SWV6"/>
<dbReference type="RefSeq" id="WP_013623517.1">
    <property type="nucleotide sequence ID" value="NC_015172.1"/>
</dbReference>